<proteinExistence type="predicted"/>
<dbReference type="SUPFAM" id="SSF52266">
    <property type="entry name" value="SGNH hydrolase"/>
    <property type="match status" value="1"/>
</dbReference>
<dbReference type="Proteomes" id="UP000515152">
    <property type="component" value="Chromosome 10"/>
</dbReference>
<dbReference type="CDD" id="cd00229">
    <property type="entry name" value="SGNH_hydrolase"/>
    <property type="match status" value="1"/>
</dbReference>
<dbReference type="RefSeq" id="XP_031430721.1">
    <property type="nucleotide sequence ID" value="XM_031574861.1"/>
</dbReference>
<keyword evidence="1" id="KW-1185">Reference proteome</keyword>
<name>A0A6P8G485_CLUHA</name>
<evidence type="ECO:0000313" key="1">
    <source>
        <dbReference type="Proteomes" id="UP000515152"/>
    </source>
</evidence>
<dbReference type="AlphaFoldDB" id="A0A6P8G485"/>
<gene>
    <name evidence="2" type="primary">LOC116222095</name>
</gene>
<dbReference type="Gene3D" id="3.40.50.1110">
    <property type="entry name" value="SGNH hydrolase"/>
    <property type="match status" value="1"/>
</dbReference>
<reference evidence="2" key="1">
    <citation type="submission" date="2025-08" db="UniProtKB">
        <authorList>
            <consortium name="RefSeq"/>
        </authorList>
    </citation>
    <scope>IDENTIFICATION</scope>
</reference>
<dbReference type="InterPro" id="IPR036514">
    <property type="entry name" value="SGNH_hydro_sf"/>
</dbReference>
<dbReference type="GeneID" id="116222095"/>
<accession>A0A6P8G485</accession>
<sequence length="285" mass="32166">MQFGYRHRVNPWPLSDVTGRSHKSVFPPEKSDKKFVLVIGDSHLRSIVDGYVNMPKGCLSFGFVSTPGAPAAVLRKEMEACCPPWEPNMVCIMAPGNNLNSSRTVTEAGLDFEKLLKTALYRWPNVFVLDFPPRLNYDADVQELLRQEYNRISVRLGIRYLSISKHFPTGSLELWCKDGVHLSDNIGMLRLVDLLWISAYKLLEESKIPQTLEKTRAPPPAPSKVIRRAELDPLVGPIWPAGRMFDTPGVDYSWTTKRGLKKSVAEGEYQELVKVSLMPCDLHSP</sequence>
<organism evidence="1 2">
    <name type="scientific">Clupea harengus</name>
    <name type="common">Atlantic herring</name>
    <dbReference type="NCBI Taxonomy" id="7950"/>
    <lineage>
        <taxon>Eukaryota</taxon>
        <taxon>Metazoa</taxon>
        <taxon>Chordata</taxon>
        <taxon>Craniata</taxon>
        <taxon>Vertebrata</taxon>
        <taxon>Euteleostomi</taxon>
        <taxon>Actinopterygii</taxon>
        <taxon>Neopterygii</taxon>
        <taxon>Teleostei</taxon>
        <taxon>Clupei</taxon>
        <taxon>Clupeiformes</taxon>
        <taxon>Clupeoidei</taxon>
        <taxon>Clupeidae</taxon>
        <taxon>Clupea</taxon>
    </lineage>
</organism>
<dbReference type="OrthoDB" id="8952497at2759"/>
<dbReference type="KEGG" id="char:116222095"/>
<protein>
    <submittedName>
        <fullName evidence="2">Uncharacterized protein LOC116222095</fullName>
    </submittedName>
</protein>
<evidence type="ECO:0000313" key="2">
    <source>
        <dbReference type="RefSeq" id="XP_031430721.1"/>
    </source>
</evidence>